<gene>
    <name evidence="10" type="primary">dctD_3</name>
    <name evidence="10" type="ORF">POI8812_01836</name>
</gene>
<dbReference type="SUPFAM" id="SSF46689">
    <property type="entry name" value="Homeodomain-like"/>
    <property type="match status" value="1"/>
</dbReference>
<accession>A0A2R8ABS1</accession>
<dbReference type="Proteomes" id="UP000244932">
    <property type="component" value="Unassembled WGS sequence"/>
</dbReference>
<evidence type="ECO:0000256" key="4">
    <source>
        <dbReference type="ARBA" id="ARBA00023012"/>
    </source>
</evidence>
<dbReference type="InterPro" id="IPR002197">
    <property type="entry name" value="HTH_Fis"/>
</dbReference>
<proteinExistence type="predicted"/>
<sequence length="451" mass="49197">MSDDISYPVAIVDDEGDMRASIAQWLELSGFAPKTYESGEAVLGALEPDFPGVVITDVRMPGIDGLELLARLQRLDRALPVIMITGHGDVAMAVEAMRAGAYDFVEKPFDPERLADLARRAGEARRLTIDNRLLRRELADGTVLLRRIMGQSAQMEKLRATILDYAAAPAPVLVKGERGTGRNLIARALHASGPQAGLPLLGVNCAAEPADRIEERMFERDRSGNPPLLLAAGQGMIVLENVEALPPRFQTRLAEVLSNGKMSDGSSVRARIVTIADETVADDVSAGAFQSSLYYILSTLEIVAPPLRTCGQDILTLFEHYAGRFAQDYGVDAPEVSAEDASVLFAHDWPGNHRQLTNIAERFVLRNRTSRTAVAEVLEESGQGATGGEADGDAQRRPLREHVDAFEKMQIEASLRRHRGAITAVMEELALPRRTLNEKMAKHGISRADYV</sequence>
<reference evidence="10 11" key="1">
    <citation type="submission" date="2018-03" db="EMBL/GenBank/DDBJ databases">
        <authorList>
            <person name="Keele B.F."/>
        </authorList>
    </citation>
    <scope>NUCLEOTIDE SEQUENCE [LARGE SCALE GENOMIC DNA]</scope>
    <source>
        <strain evidence="10 11">CeCT 8812</strain>
    </source>
</reference>
<dbReference type="InterPro" id="IPR009057">
    <property type="entry name" value="Homeodomain-like_sf"/>
</dbReference>
<dbReference type="SUPFAM" id="SSF52172">
    <property type="entry name" value="CheY-like"/>
    <property type="match status" value="1"/>
</dbReference>
<dbReference type="InterPro" id="IPR002078">
    <property type="entry name" value="Sigma_54_int"/>
</dbReference>
<keyword evidence="4" id="KW-0902">Two-component regulatory system</keyword>
<dbReference type="SUPFAM" id="SSF52540">
    <property type="entry name" value="P-loop containing nucleoside triphosphate hydrolases"/>
    <property type="match status" value="1"/>
</dbReference>
<evidence type="ECO:0000313" key="11">
    <source>
        <dbReference type="Proteomes" id="UP000244932"/>
    </source>
</evidence>
<dbReference type="InterPro" id="IPR027417">
    <property type="entry name" value="P-loop_NTPase"/>
</dbReference>
<dbReference type="Pfam" id="PF02954">
    <property type="entry name" value="HTH_8"/>
    <property type="match status" value="1"/>
</dbReference>
<dbReference type="PANTHER" id="PTHR32071">
    <property type="entry name" value="TRANSCRIPTIONAL REGULATORY PROTEIN"/>
    <property type="match status" value="1"/>
</dbReference>
<dbReference type="OrthoDB" id="9802388at2"/>
<dbReference type="InterPro" id="IPR011006">
    <property type="entry name" value="CheY-like_superfamily"/>
</dbReference>
<dbReference type="PANTHER" id="PTHR32071:SF57">
    <property type="entry name" value="C4-DICARBOXYLATE TRANSPORT TRANSCRIPTIONAL REGULATORY PROTEIN DCTD"/>
    <property type="match status" value="1"/>
</dbReference>
<dbReference type="RefSeq" id="WP_108782214.1">
    <property type="nucleotide sequence ID" value="NZ_OMKW01000002.1"/>
</dbReference>
<feature type="domain" description="Response regulatory" evidence="9">
    <location>
        <begin position="8"/>
        <end position="122"/>
    </location>
</feature>
<evidence type="ECO:0000256" key="6">
    <source>
        <dbReference type="ARBA" id="ARBA00023163"/>
    </source>
</evidence>
<dbReference type="Gene3D" id="1.10.10.60">
    <property type="entry name" value="Homeodomain-like"/>
    <property type="match status" value="1"/>
</dbReference>
<dbReference type="Pfam" id="PF25601">
    <property type="entry name" value="AAA_lid_14"/>
    <property type="match status" value="1"/>
</dbReference>
<dbReference type="GO" id="GO:0006355">
    <property type="term" value="P:regulation of DNA-templated transcription"/>
    <property type="evidence" value="ECO:0007669"/>
    <property type="project" value="InterPro"/>
</dbReference>
<evidence type="ECO:0000259" key="9">
    <source>
        <dbReference type="PROSITE" id="PS50110"/>
    </source>
</evidence>
<evidence type="ECO:0000256" key="5">
    <source>
        <dbReference type="ARBA" id="ARBA00023015"/>
    </source>
</evidence>
<dbReference type="Gene3D" id="3.40.50.2300">
    <property type="match status" value="1"/>
</dbReference>
<keyword evidence="6" id="KW-0804">Transcription</keyword>
<evidence type="ECO:0000256" key="7">
    <source>
        <dbReference type="PROSITE-ProRule" id="PRU00169"/>
    </source>
</evidence>
<feature type="domain" description="Sigma-54 factor interaction" evidence="8">
    <location>
        <begin position="148"/>
        <end position="365"/>
    </location>
</feature>
<dbReference type="Pfam" id="PF00158">
    <property type="entry name" value="Sigma54_activat"/>
    <property type="match status" value="1"/>
</dbReference>
<keyword evidence="2" id="KW-0547">Nucleotide-binding</keyword>
<dbReference type="GO" id="GO:0005524">
    <property type="term" value="F:ATP binding"/>
    <property type="evidence" value="ECO:0007669"/>
    <property type="project" value="UniProtKB-KW"/>
</dbReference>
<dbReference type="GO" id="GO:0043565">
    <property type="term" value="F:sequence-specific DNA binding"/>
    <property type="evidence" value="ECO:0007669"/>
    <property type="project" value="InterPro"/>
</dbReference>
<organism evidence="10 11">
    <name type="scientific">Pontivivens insulae</name>
    <dbReference type="NCBI Taxonomy" id="1639689"/>
    <lineage>
        <taxon>Bacteria</taxon>
        <taxon>Pseudomonadati</taxon>
        <taxon>Pseudomonadota</taxon>
        <taxon>Alphaproteobacteria</taxon>
        <taxon>Rhodobacterales</taxon>
        <taxon>Paracoccaceae</taxon>
        <taxon>Pontivivens</taxon>
    </lineage>
</organism>
<dbReference type="FunFam" id="3.40.50.2300:FF:000018">
    <property type="entry name" value="DNA-binding transcriptional regulator NtrC"/>
    <property type="match status" value="1"/>
</dbReference>
<dbReference type="InterPro" id="IPR001789">
    <property type="entry name" value="Sig_transdc_resp-reg_receiver"/>
</dbReference>
<evidence type="ECO:0000256" key="3">
    <source>
        <dbReference type="ARBA" id="ARBA00022840"/>
    </source>
</evidence>
<dbReference type="PROSITE" id="PS50045">
    <property type="entry name" value="SIGMA54_INTERACT_4"/>
    <property type="match status" value="1"/>
</dbReference>
<evidence type="ECO:0000259" key="8">
    <source>
        <dbReference type="PROSITE" id="PS50045"/>
    </source>
</evidence>
<evidence type="ECO:0000256" key="1">
    <source>
        <dbReference type="ARBA" id="ARBA00022553"/>
    </source>
</evidence>
<feature type="modified residue" description="4-aspartylphosphate" evidence="7">
    <location>
        <position position="57"/>
    </location>
</feature>
<keyword evidence="3" id="KW-0067">ATP-binding</keyword>
<dbReference type="InterPro" id="IPR058031">
    <property type="entry name" value="AAA_lid_NorR"/>
</dbReference>
<protein>
    <submittedName>
        <fullName evidence="10">C4-dicarboxylate transport transcriptional regulatory protein DctD</fullName>
    </submittedName>
</protein>
<dbReference type="GO" id="GO:0000160">
    <property type="term" value="P:phosphorelay signal transduction system"/>
    <property type="evidence" value="ECO:0007669"/>
    <property type="project" value="UniProtKB-KW"/>
</dbReference>
<dbReference type="CDD" id="cd17549">
    <property type="entry name" value="REC_DctD-like"/>
    <property type="match status" value="1"/>
</dbReference>
<name>A0A2R8ABS1_9RHOB</name>
<dbReference type="PROSITE" id="PS50110">
    <property type="entry name" value="RESPONSE_REGULATORY"/>
    <property type="match status" value="1"/>
</dbReference>
<evidence type="ECO:0000256" key="2">
    <source>
        <dbReference type="ARBA" id="ARBA00022741"/>
    </source>
</evidence>
<dbReference type="Gene3D" id="3.40.50.300">
    <property type="entry name" value="P-loop containing nucleotide triphosphate hydrolases"/>
    <property type="match status" value="1"/>
</dbReference>
<keyword evidence="5" id="KW-0805">Transcription regulation</keyword>
<dbReference type="CDD" id="cd00009">
    <property type="entry name" value="AAA"/>
    <property type="match status" value="1"/>
</dbReference>
<keyword evidence="1 7" id="KW-0597">Phosphoprotein</keyword>
<dbReference type="EMBL" id="OMKW01000002">
    <property type="protein sequence ID" value="SPF29525.1"/>
    <property type="molecule type" value="Genomic_DNA"/>
</dbReference>
<dbReference type="Pfam" id="PF00072">
    <property type="entry name" value="Response_reg"/>
    <property type="match status" value="1"/>
</dbReference>
<dbReference type="SMART" id="SM00448">
    <property type="entry name" value="REC"/>
    <property type="match status" value="1"/>
</dbReference>
<dbReference type="AlphaFoldDB" id="A0A2R8ABS1"/>
<dbReference type="Gene3D" id="1.10.8.60">
    <property type="match status" value="1"/>
</dbReference>
<evidence type="ECO:0000313" key="10">
    <source>
        <dbReference type="EMBL" id="SPF29525.1"/>
    </source>
</evidence>
<keyword evidence="11" id="KW-1185">Reference proteome</keyword>